<comment type="caution">
    <text evidence="1">The sequence shown here is derived from an EMBL/GenBank/DDBJ whole genome shotgun (WGS) entry which is preliminary data.</text>
</comment>
<accession>A0A1F8DLL9</accession>
<dbReference type="Proteomes" id="UP000178303">
    <property type="component" value="Unassembled WGS sequence"/>
</dbReference>
<gene>
    <name evidence="1" type="ORF">A2108_00845</name>
</gene>
<sequence>MEDFYMKPYGIVLFCALAACGNVDICKNPDMYLANGICVTMNGYNKISQDEIEYVIGETEREVVSRYGNVGFPSWRIKYPYKDTEIQFIANDVYGDNGEESGGATSYYMNATSEDIKFSIELEASNHKCFTLAVAIPHEIMHVYLISVEQEYRHRDGWNNVNRQMWTDQTLEEQNSIQSTLTKRIYCSNDFCNPNFYGCKE</sequence>
<evidence type="ECO:0000313" key="1">
    <source>
        <dbReference type="EMBL" id="OGM89500.1"/>
    </source>
</evidence>
<evidence type="ECO:0000313" key="2">
    <source>
        <dbReference type="Proteomes" id="UP000178303"/>
    </source>
</evidence>
<protein>
    <submittedName>
        <fullName evidence="1">Uncharacterized protein</fullName>
    </submittedName>
</protein>
<proteinExistence type="predicted"/>
<name>A0A1F8DLL9_9BACT</name>
<dbReference type="PROSITE" id="PS51257">
    <property type="entry name" value="PROKAR_LIPOPROTEIN"/>
    <property type="match status" value="1"/>
</dbReference>
<reference evidence="1 2" key="1">
    <citation type="journal article" date="2016" name="Nat. Commun.">
        <title>Thousands of microbial genomes shed light on interconnected biogeochemical processes in an aquifer system.</title>
        <authorList>
            <person name="Anantharaman K."/>
            <person name="Brown C.T."/>
            <person name="Hug L.A."/>
            <person name="Sharon I."/>
            <person name="Castelle C.J."/>
            <person name="Probst A.J."/>
            <person name="Thomas B.C."/>
            <person name="Singh A."/>
            <person name="Wilkins M.J."/>
            <person name="Karaoz U."/>
            <person name="Brodie E.L."/>
            <person name="Williams K.H."/>
            <person name="Hubbard S.S."/>
            <person name="Banfield J.F."/>
        </authorList>
    </citation>
    <scope>NUCLEOTIDE SEQUENCE [LARGE SCALE GENOMIC DNA]</scope>
</reference>
<organism evidence="1 2">
    <name type="scientific">Candidatus Wolfebacteria bacterium GWA1_42_9</name>
    <dbReference type="NCBI Taxonomy" id="1802553"/>
    <lineage>
        <taxon>Bacteria</taxon>
        <taxon>Candidatus Wolfeibacteriota</taxon>
    </lineage>
</organism>
<dbReference type="AlphaFoldDB" id="A0A1F8DLL9"/>
<dbReference type="EMBL" id="MGIN01000021">
    <property type="protein sequence ID" value="OGM89500.1"/>
    <property type="molecule type" value="Genomic_DNA"/>
</dbReference>